<gene>
    <name evidence="4" type="primary">rplQ</name>
    <name evidence="7" type="ORF">CAG99_09260</name>
</gene>
<dbReference type="InterPro" id="IPR047859">
    <property type="entry name" value="Ribosomal_bL17_CS"/>
</dbReference>
<protein>
    <recommendedName>
        <fullName evidence="4">Large ribosomal subunit protein bL17</fullName>
    </recommendedName>
</protein>
<dbReference type="RefSeq" id="WP_086158563.1">
    <property type="nucleotide sequence ID" value="NZ_CP021121.1"/>
</dbReference>
<dbReference type="PROSITE" id="PS01167">
    <property type="entry name" value="RIBOSOMAL_L17"/>
    <property type="match status" value="1"/>
</dbReference>
<evidence type="ECO:0000256" key="1">
    <source>
        <dbReference type="ARBA" id="ARBA00008777"/>
    </source>
</evidence>
<dbReference type="InterPro" id="IPR036373">
    <property type="entry name" value="Ribosomal_bL17_sf"/>
</dbReference>
<comment type="subunit">
    <text evidence="4">Part of the 50S ribosomal subunit. Contacts protein L32.</text>
</comment>
<dbReference type="GO" id="GO:0003735">
    <property type="term" value="F:structural constituent of ribosome"/>
    <property type="evidence" value="ECO:0007669"/>
    <property type="project" value="InterPro"/>
</dbReference>
<sequence>MPTPTKGRRLGGSPAHERLLLANLATALFEHGRITTTVAKARRLRPVAERLITKAKKGDLHNRRQVMQTIRDKSVVHTLFTEIGPKFANRPGGYTRITKIGPRRGDNAPMAVIELVEALTVQQEAVGEAEAATRRSVKEQEQSGTSPEQAPETAAEDTATTDAAESAADADEAAEEKKDEKGDKEA</sequence>
<feature type="region of interest" description="Disordered" evidence="6">
    <location>
        <begin position="130"/>
        <end position="186"/>
    </location>
</feature>
<keyword evidence="8" id="KW-1185">Reference proteome</keyword>
<feature type="compositionally biased region" description="Basic and acidic residues" evidence="6">
    <location>
        <begin position="131"/>
        <end position="141"/>
    </location>
</feature>
<dbReference type="AlphaFoldDB" id="A0A1W7CW10"/>
<evidence type="ECO:0000256" key="4">
    <source>
        <dbReference type="HAMAP-Rule" id="MF_01368"/>
    </source>
</evidence>
<organism evidence="7 8">
    <name type="scientific">Streptomyces marincola</name>
    <dbReference type="NCBI Taxonomy" id="2878388"/>
    <lineage>
        <taxon>Bacteria</taxon>
        <taxon>Bacillati</taxon>
        <taxon>Actinomycetota</taxon>
        <taxon>Actinomycetes</taxon>
        <taxon>Kitasatosporales</taxon>
        <taxon>Streptomycetaceae</taxon>
        <taxon>Streptomyces</taxon>
    </lineage>
</organism>
<dbReference type="FunFam" id="3.90.1030.10:FF:000001">
    <property type="entry name" value="50S ribosomal protein L17"/>
    <property type="match status" value="1"/>
</dbReference>
<evidence type="ECO:0000313" key="7">
    <source>
        <dbReference type="EMBL" id="ARQ69024.1"/>
    </source>
</evidence>
<evidence type="ECO:0000256" key="5">
    <source>
        <dbReference type="RuleBase" id="RU000660"/>
    </source>
</evidence>
<dbReference type="GO" id="GO:0006412">
    <property type="term" value="P:translation"/>
    <property type="evidence" value="ECO:0007669"/>
    <property type="project" value="UniProtKB-UniRule"/>
</dbReference>
<dbReference type="EMBL" id="CP021121">
    <property type="protein sequence ID" value="ARQ69024.1"/>
    <property type="molecule type" value="Genomic_DNA"/>
</dbReference>
<dbReference type="SUPFAM" id="SSF64263">
    <property type="entry name" value="Prokaryotic ribosomal protein L17"/>
    <property type="match status" value="1"/>
</dbReference>
<reference evidence="7 8" key="1">
    <citation type="submission" date="2017-05" db="EMBL/GenBank/DDBJ databases">
        <title>Complete genome sequence of Streptomyces sp. SCSIO 03032 revealed the diverse biosynthetic pathways for its bioactive secondary metabolites.</title>
        <authorList>
            <person name="Ma L."/>
            <person name="Zhu Y."/>
            <person name="Zhang W."/>
            <person name="Zhang G."/>
            <person name="Tian X."/>
            <person name="Zhang S."/>
            <person name="Zhang C."/>
        </authorList>
    </citation>
    <scope>NUCLEOTIDE SEQUENCE [LARGE SCALE GENOMIC DNA]</scope>
    <source>
        <strain evidence="7 8">SCSIO 03032</strain>
    </source>
</reference>
<dbReference type="NCBIfam" id="TIGR00059">
    <property type="entry name" value="L17"/>
    <property type="match status" value="1"/>
</dbReference>
<dbReference type="Gene3D" id="3.90.1030.10">
    <property type="entry name" value="Ribosomal protein L17"/>
    <property type="match status" value="1"/>
</dbReference>
<dbReference type="InterPro" id="IPR000456">
    <property type="entry name" value="Ribosomal_bL17"/>
</dbReference>
<keyword evidence="2 4" id="KW-0689">Ribosomal protein</keyword>
<dbReference type="Pfam" id="PF01196">
    <property type="entry name" value="Ribosomal_L17"/>
    <property type="match status" value="1"/>
</dbReference>
<evidence type="ECO:0000256" key="6">
    <source>
        <dbReference type="SAM" id="MobiDB-lite"/>
    </source>
</evidence>
<evidence type="ECO:0000313" key="8">
    <source>
        <dbReference type="Proteomes" id="UP000194218"/>
    </source>
</evidence>
<feature type="compositionally biased region" description="Low complexity" evidence="6">
    <location>
        <begin position="152"/>
        <end position="167"/>
    </location>
</feature>
<name>A0A1W7CW10_9ACTN</name>
<comment type="similarity">
    <text evidence="1 4 5">Belongs to the bacterial ribosomal protein bL17 family.</text>
</comment>
<feature type="compositionally biased region" description="Basic and acidic residues" evidence="6">
    <location>
        <begin position="175"/>
        <end position="186"/>
    </location>
</feature>
<dbReference type="HAMAP" id="MF_01368">
    <property type="entry name" value="Ribosomal_bL17"/>
    <property type="match status" value="1"/>
</dbReference>
<evidence type="ECO:0000256" key="3">
    <source>
        <dbReference type="ARBA" id="ARBA00023274"/>
    </source>
</evidence>
<proteinExistence type="inferred from homology"/>
<dbReference type="PANTHER" id="PTHR14413:SF16">
    <property type="entry name" value="LARGE RIBOSOMAL SUBUNIT PROTEIN BL17M"/>
    <property type="match status" value="1"/>
</dbReference>
<accession>A0A1W7CW10</accession>
<dbReference type="GO" id="GO:0022625">
    <property type="term" value="C:cytosolic large ribosomal subunit"/>
    <property type="evidence" value="ECO:0007669"/>
    <property type="project" value="TreeGrafter"/>
</dbReference>
<dbReference type="Proteomes" id="UP000194218">
    <property type="component" value="Chromosome"/>
</dbReference>
<keyword evidence="3 4" id="KW-0687">Ribonucleoprotein</keyword>
<dbReference type="KEGG" id="smao:CAG99_09260"/>
<evidence type="ECO:0000256" key="2">
    <source>
        <dbReference type="ARBA" id="ARBA00022980"/>
    </source>
</evidence>
<dbReference type="OrthoDB" id="9809073at2"/>
<dbReference type="PANTHER" id="PTHR14413">
    <property type="entry name" value="RIBOSOMAL PROTEIN L17"/>
    <property type="match status" value="1"/>
</dbReference>